<dbReference type="EMBL" id="JXTB01000118">
    <property type="protein sequence ID" value="PON61871.1"/>
    <property type="molecule type" value="Genomic_DNA"/>
</dbReference>
<proteinExistence type="predicted"/>
<comment type="caution">
    <text evidence="2">The sequence shown here is derived from an EMBL/GenBank/DDBJ whole genome shotgun (WGS) entry which is preliminary data.</text>
</comment>
<evidence type="ECO:0000313" key="3">
    <source>
        <dbReference type="Proteomes" id="UP000237105"/>
    </source>
</evidence>
<keyword evidence="1" id="KW-0175">Coiled coil</keyword>
<protein>
    <submittedName>
        <fullName evidence="2">Uncharacterized protein</fullName>
    </submittedName>
</protein>
<feature type="coiled-coil region" evidence="1">
    <location>
        <begin position="4"/>
        <end position="31"/>
    </location>
</feature>
<evidence type="ECO:0000313" key="2">
    <source>
        <dbReference type="EMBL" id="PON61871.1"/>
    </source>
</evidence>
<evidence type="ECO:0000256" key="1">
    <source>
        <dbReference type="SAM" id="Coils"/>
    </source>
</evidence>
<name>A0A2P5CLE9_PARAD</name>
<dbReference type="AlphaFoldDB" id="A0A2P5CLE9"/>
<keyword evidence="3" id="KW-1185">Reference proteome</keyword>
<dbReference type="OrthoDB" id="1110501at2759"/>
<dbReference type="Proteomes" id="UP000237105">
    <property type="component" value="Unassembled WGS sequence"/>
</dbReference>
<organism evidence="2 3">
    <name type="scientific">Parasponia andersonii</name>
    <name type="common">Sponia andersonii</name>
    <dbReference type="NCBI Taxonomy" id="3476"/>
    <lineage>
        <taxon>Eukaryota</taxon>
        <taxon>Viridiplantae</taxon>
        <taxon>Streptophyta</taxon>
        <taxon>Embryophyta</taxon>
        <taxon>Tracheophyta</taxon>
        <taxon>Spermatophyta</taxon>
        <taxon>Magnoliopsida</taxon>
        <taxon>eudicotyledons</taxon>
        <taxon>Gunneridae</taxon>
        <taxon>Pentapetalae</taxon>
        <taxon>rosids</taxon>
        <taxon>fabids</taxon>
        <taxon>Rosales</taxon>
        <taxon>Cannabaceae</taxon>
        <taxon>Parasponia</taxon>
    </lineage>
</organism>
<reference evidence="3" key="1">
    <citation type="submission" date="2016-06" db="EMBL/GenBank/DDBJ databases">
        <title>Parallel loss of symbiosis genes in relatives of nitrogen-fixing non-legume Parasponia.</title>
        <authorList>
            <person name="Van Velzen R."/>
            <person name="Holmer R."/>
            <person name="Bu F."/>
            <person name="Rutten L."/>
            <person name="Van Zeijl A."/>
            <person name="Liu W."/>
            <person name="Santuari L."/>
            <person name="Cao Q."/>
            <person name="Sharma T."/>
            <person name="Shen D."/>
            <person name="Roswanjaya Y."/>
            <person name="Wardhani T."/>
            <person name="Kalhor M.S."/>
            <person name="Jansen J."/>
            <person name="Van den Hoogen J."/>
            <person name="Gungor B."/>
            <person name="Hartog M."/>
            <person name="Hontelez J."/>
            <person name="Verver J."/>
            <person name="Yang W.-C."/>
            <person name="Schijlen E."/>
            <person name="Repin R."/>
            <person name="Schilthuizen M."/>
            <person name="Schranz E."/>
            <person name="Heidstra R."/>
            <person name="Miyata K."/>
            <person name="Fedorova E."/>
            <person name="Kohlen W."/>
            <person name="Bisseling T."/>
            <person name="Smit S."/>
            <person name="Geurts R."/>
        </authorList>
    </citation>
    <scope>NUCLEOTIDE SEQUENCE [LARGE SCALE GENOMIC DNA]</scope>
    <source>
        <strain evidence="3">cv. WU1-14</strain>
    </source>
</reference>
<gene>
    <name evidence="2" type="ORF">PanWU01x14_142890</name>
</gene>
<accession>A0A2P5CLE9</accession>
<sequence length="76" mass="9054">MENLEALKKALDDLRVRKNDLLRRVTVAEDQQLMRLEEVQRWISLVEEVETETYELMLRNSREINRLCLCGCCSKL</sequence>